<reference evidence="1 2" key="1">
    <citation type="submission" date="2018-06" db="EMBL/GenBank/DDBJ databases">
        <authorList>
            <consortium name="Pathogen Informatics"/>
            <person name="Doyle S."/>
        </authorList>
    </citation>
    <scope>NUCLEOTIDE SEQUENCE [LARGE SCALE GENOMIC DNA]</scope>
    <source>
        <strain evidence="1 2">NCTC13773</strain>
    </source>
</reference>
<dbReference type="RefSeq" id="WP_077496307.1">
    <property type="nucleotide sequence ID" value="NZ_LS483409.1"/>
</dbReference>
<dbReference type="EMBL" id="LS483409">
    <property type="protein sequence ID" value="SQG78786.1"/>
    <property type="molecule type" value="Genomic_DNA"/>
</dbReference>
<dbReference type="Proteomes" id="UP000249013">
    <property type="component" value="Chromosome 1"/>
</dbReference>
<name>A0AA94M133_9STRE</name>
<organism evidence="1 2">
    <name type="scientific">Streptococcus gallolyticus</name>
    <dbReference type="NCBI Taxonomy" id="315405"/>
    <lineage>
        <taxon>Bacteria</taxon>
        <taxon>Bacillati</taxon>
        <taxon>Bacillota</taxon>
        <taxon>Bacilli</taxon>
        <taxon>Lactobacillales</taxon>
        <taxon>Streptococcaceae</taxon>
        <taxon>Streptococcus</taxon>
    </lineage>
</organism>
<protein>
    <submittedName>
        <fullName evidence="1">Phage protein</fullName>
    </submittedName>
</protein>
<sequence>MESKQAKANFFKLNSSKKSNLGLFNKKIKEMYSNFQDKNYQNIPTLDIDGLQYYVSAMQKVNSDEVLGEERLYCILMTISRVDTKSQILLANLENTIDSRKREVEHGENEGLVVDTRLLFDPFRQIIVVYNQRGTINNYDLQRFFCKIIEVRGLKFEIILNQEAMKRLDHLDVVKSVSYTVASPDNFKAYRDDNRTESGDFKFANSISGESIKITIKSESLAKEGIKDKIQKLISDGSLKVTAATVDGWSNGVEEPIDLIKNKLKYKGFISYENVMDDKAVYGFLNTAYDYYYEYLKSIYNVHLEV</sequence>
<proteinExistence type="predicted"/>
<evidence type="ECO:0000313" key="2">
    <source>
        <dbReference type="Proteomes" id="UP000249013"/>
    </source>
</evidence>
<evidence type="ECO:0000313" key="1">
    <source>
        <dbReference type="EMBL" id="SQG78786.1"/>
    </source>
</evidence>
<accession>A0AA94M133</accession>
<dbReference type="AlphaFoldDB" id="A0AA94M133"/>
<gene>
    <name evidence="1" type="ORF">NCTC13773_00568</name>
</gene>